<reference evidence="3 4" key="1">
    <citation type="submission" date="2023-04" db="EMBL/GenBank/DDBJ databases">
        <authorList>
            <person name="Hsu D."/>
        </authorList>
    </citation>
    <scope>NUCLEOTIDE SEQUENCE [LARGE SCALE GENOMIC DNA]</scope>
    <source>
        <strain evidence="3 4">MK1</strain>
    </source>
</reference>
<feature type="chain" id="PRO_5043569248" evidence="1">
    <location>
        <begin position="26"/>
        <end position="280"/>
    </location>
</feature>
<dbReference type="Gene3D" id="3.10.350.10">
    <property type="entry name" value="LysM domain"/>
    <property type="match status" value="2"/>
</dbReference>
<evidence type="ECO:0000313" key="3">
    <source>
        <dbReference type="EMBL" id="WRO20289.1"/>
    </source>
</evidence>
<dbReference type="CDD" id="cd00118">
    <property type="entry name" value="LysM"/>
    <property type="match status" value="2"/>
</dbReference>
<dbReference type="InterPro" id="IPR036779">
    <property type="entry name" value="LysM_dom_sf"/>
</dbReference>
<dbReference type="GO" id="GO:0008932">
    <property type="term" value="F:lytic endotransglycosylase activity"/>
    <property type="evidence" value="ECO:0007669"/>
    <property type="project" value="TreeGrafter"/>
</dbReference>
<dbReference type="AlphaFoldDB" id="A0AAU0UHA6"/>
<evidence type="ECO:0000259" key="2">
    <source>
        <dbReference type="PROSITE" id="PS51782"/>
    </source>
</evidence>
<feature type="signal peptide" evidence="1">
    <location>
        <begin position="1"/>
        <end position="25"/>
    </location>
</feature>
<dbReference type="PANTHER" id="PTHR33734:SF22">
    <property type="entry name" value="MEMBRANE-BOUND LYTIC MUREIN TRANSGLYCOSYLASE D"/>
    <property type="match status" value="1"/>
</dbReference>
<dbReference type="Gene3D" id="6.20.240.60">
    <property type="match status" value="1"/>
</dbReference>
<evidence type="ECO:0000313" key="4">
    <source>
        <dbReference type="Proteomes" id="UP001329915"/>
    </source>
</evidence>
<keyword evidence="3" id="KW-0378">Hydrolase</keyword>
<dbReference type="Proteomes" id="UP001329915">
    <property type="component" value="Chromosome"/>
</dbReference>
<dbReference type="Gene3D" id="1.10.10.2520">
    <property type="entry name" value="Cell wall hydrolase SleB, domain 1"/>
    <property type="match status" value="1"/>
</dbReference>
<dbReference type="RefSeq" id="WP_366923192.1">
    <property type="nucleotide sequence ID" value="NZ_CP121694.1"/>
</dbReference>
<proteinExistence type="predicted"/>
<sequence length="280" mass="31384">MKFSRWKMRIACLTLAFFLSQAFSAAPLAEAAGNYYIVQRGDSLWSIAQRHTMTVKKLKEINGLTGNIIYPEQRLTVIPVVASSSTEYIVKSGDNLWAIGKKFNISINTIRQMNKLSGNIIHPNQRLVLPERSGSHYAMAFRQLEHGIRQEQSSNKTADDRTLYWLARAISAEARGEPFDGQVAVGAVIVNRVKHSRFPNSVFDVVFQKSGGIYQFSPVKDGSIYREPSKEAIRAAETALAGQDPTNGALFFYNPTLTSRSNWIRTRPVAKVMNNHVFTL</sequence>
<dbReference type="InterPro" id="IPR042047">
    <property type="entry name" value="SleB_dom1"/>
</dbReference>
<dbReference type="Pfam" id="PF07486">
    <property type="entry name" value="Hydrolase_2"/>
    <property type="match status" value="1"/>
</dbReference>
<dbReference type="InterPro" id="IPR018392">
    <property type="entry name" value="LysM"/>
</dbReference>
<dbReference type="GO" id="GO:0016787">
    <property type="term" value="F:hydrolase activity"/>
    <property type="evidence" value="ECO:0007669"/>
    <property type="project" value="UniProtKB-KW"/>
</dbReference>
<keyword evidence="1" id="KW-0732">Signal</keyword>
<feature type="domain" description="LysM" evidence="2">
    <location>
        <begin position="86"/>
        <end position="129"/>
    </location>
</feature>
<dbReference type="EMBL" id="CP121694">
    <property type="protein sequence ID" value="WRO20289.1"/>
    <property type="molecule type" value="Genomic_DNA"/>
</dbReference>
<keyword evidence="4" id="KW-1185">Reference proteome</keyword>
<dbReference type="PROSITE" id="PS51782">
    <property type="entry name" value="LYSM"/>
    <property type="match status" value="2"/>
</dbReference>
<dbReference type="Pfam" id="PF01476">
    <property type="entry name" value="LysM"/>
    <property type="match status" value="2"/>
</dbReference>
<name>A0AAU0UHA6_9FIRM</name>
<evidence type="ECO:0000256" key="1">
    <source>
        <dbReference type="SAM" id="SignalP"/>
    </source>
</evidence>
<protein>
    <submittedName>
        <fullName evidence="3">Cell wall hydrolase</fullName>
    </submittedName>
</protein>
<dbReference type="InterPro" id="IPR011105">
    <property type="entry name" value="Cell_wall_hydrolase_SleB"/>
</dbReference>
<gene>
    <name evidence="3" type="ORF">MFMK1_000047</name>
</gene>
<dbReference type="KEGG" id="dbc:MFMK1_000047"/>
<dbReference type="SMART" id="SM00257">
    <property type="entry name" value="LysM"/>
    <property type="match status" value="2"/>
</dbReference>
<dbReference type="SUPFAM" id="SSF54106">
    <property type="entry name" value="LysM domain"/>
    <property type="match status" value="2"/>
</dbReference>
<dbReference type="PANTHER" id="PTHR33734">
    <property type="entry name" value="LYSM DOMAIN-CONTAINING GPI-ANCHORED PROTEIN 2"/>
    <property type="match status" value="1"/>
</dbReference>
<feature type="domain" description="LysM" evidence="2">
    <location>
        <begin position="34"/>
        <end position="77"/>
    </location>
</feature>
<organism evidence="3 4">
    <name type="scientific">Metallumcola ferriviriculae</name>
    <dbReference type="NCBI Taxonomy" id="3039180"/>
    <lineage>
        <taxon>Bacteria</taxon>
        <taxon>Bacillati</taxon>
        <taxon>Bacillota</taxon>
        <taxon>Clostridia</taxon>
        <taxon>Neomoorellales</taxon>
        <taxon>Desulfitibacteraceae</taxon>
        <taxon>Metallumcola</taxon>
    </lineage>
</organism>
<accession>A0AAU0UHA6</accession>